<feature type="compositionally biased region" description="Low complexity" evidence="1">
    <location>
        <begin position="75"/>
        <end position="94"/>
    </location>
</feature>
<dbReference type="PANTHER" id="PTHR32305:SF17">
    <property type="entry name" value="TRNA NUCLEASE WAPA"/>
    <property type="match status" value="1"/>
</dbReference>
<proteinExistence type="predicted"/>
<dbReference type="Gene3D" id="2.180.10.10">
    <property type="entry name" value="RHS repeat-associated core"/>
    <property type="match status" value="1"/>
</dbReference>
<name>A0AB39RV52_9ACTN</name>
<organism evidence="2">
    <name type="scientific">Streptomyces sp. R41</name>
    <dbReference type="NCBI Taxonomy" id="3238632"/>
    <lineage>
        <taxon>Bacteria</taxon>
        <taxon>Bacillati</taxon>
        <taxon>Actinomycetota</taxon>
        <taxon>Actinomycetes</taxon>
        <taxon>Kitasatosporales</taxon>
        <taxon>Streptomycetaceae</taxon>
        <taxon>Streptomyces</taxon>
    </lineage>
</organism>
<dbReference type="NCBIfam" id="TIGR03696">
    <property type="entry name" value="Rhs_assc_core"/>
    <property type="match status" value="1"/>
</dbReference>
<evidence type="ECO:0000313" key="2">
    <source>
        <dbReference type="EMBL" id="XDQ58026.1"/>
    </source>
</evidence>
<accession>A0AB39RV52</accession>
<dbReference type="InterPro" id="IPR050708">
    <property type="entry name" value="T6SS_VgrG/RHS"/>
</dbReference>
<feature type="region of interest" description="Disordered" evidence="1">
    <location>
        <begin position="64"/>
        <end position="106"/>
    </location>
</feature>
<dbReference type="PANTHER" id="PTHR32305">
    <property type="match status" value="1"/>
</dbReference>
<evidence type="ECO:0000256" key="1">
    <source>
        <dbReference type="SAM" id="MobiDB-lite"/>
    </source>
</evidence>
<dbReference type="InterPro" id="IPR022385">
    <property type="entry name" value="Rhs_assc_core"/>
</dbReference>
<protein>
    <submittedName>
        <fullName evidence="2">RHS repeat-associated core domain-containing protein</fullName>
    </submittedName>
</protein>
<reference evidence="2" key="1">
    <citation type="submission" date="2024-07" db="EMBL/GenBank/DDBJ databases">
        <authorList>
            <person name="Yu S.T."/>
        </authorList>
    </citation>
    <scope>NUCLEOTIDE SEQUENCE</scope>
    <source>
        <strain evidence="2">R41</strain>
    </source>
</reference>
<feature type="region of interest" description="Disordered" evidence="1">
    <location>
        <begin position="1"/>
        <end position="26"/>
    </location>
</feature>
<dbReference type="AlphaFoldDB" id="A0AB39RV52"/>
<dbReference type="RefSeq" id="WP_369251085.1">
    <property type="nucleotide sequence ID" value="NZ_CP163443.1"/>
</dbReference>
<gene>
    <name evidence="2" type="ORF">AB5J53_43475</name>
</gene>
<sequence length="106" mass="11041">MARRRPSWPDDKGFLGKPADTETGLTHVGAREYDPLIGRFLSADPILSADDHESINGYAYANNTPSPCPTPPVCGRSRTASAGAATARAAPTGTTWGGRRGVDSGA</sequence>
<dbReference type="EMBL" id="CP163443">
    <property type="protein sequence ID" value="XDQ58026.1"/>
    <property type="molecule type" value="Genomic_DNA"/>
</dbReference>